<dbReference type="Pfam" id="PF13947">
    <property type="entry name" value="GUB_WAK_bind"/>
    <property type="match status" value="1"/>
</dbReference>
<dbReference type="InterPro" id="IPR025287">
    <property type="entry name" value="WAK_GUB"/>
</dbReference>
<comment type="subcellular location">
    <subcellularLocation>
        <location evidence="1">Membrane</location>
        <topology evidence="1">Single-pass membrane protein</topology>
    </subcellularLocation>
</comment>
<comment type="catalytic activity">
    <reaction evidence="9">
        <text>L-seryl-[protein] + ATP = O-phospho-L-seryl-[protein] + ADP + H(+)</text>
        <dbReference type="Rhea" id="RHEA:17989"/>
        <dbReference type="Rhea" id="RHEA-COMP:9863"/>
        <dbReference type="Rhea" id="RHEA-COMP:11604"/>
        <dbReference type="ChEBI" id="CHEBI:15378"/>
        <dbReference type="ChEBI" id="CHEBI:29999"/>
        <dbReference type="ChEBI" id="CHEBI:30616"/>
        <dbReference type="ChEBI" id="CHEBI:83421"/>
        <dbReference type="ChEBI" id="CHEBI:456216"/>
        <dbReference type="EC" id="2.7.11.1"/>
    </reaction>
</comment>
<evidence type="ECO:0000256" key="12">
    <source>
        <dbReference type="SAM" id="SignalP"/>
    </source>
</evidence>
<dbReference type="EMBL" id="VAHF01000061">
    <property type="protein sequence ID" value="TXG46597.1"/>
    <property type="molecule type" value="Genomic_DNA"/>
</dbReference>
<dbReference type="OrthoDB" id="1303655at2759"/>
<evidence type="ECO:0000256" key="7">
    <source>
        <dbReference type="ARBA" id="ARBA00023180"/>
    </source>
</evidence>
<evidence type="ECO:0000256" key="6">
    <source>
        <dbReference type="ARBA" id="ARBA00023136"/>
    </source>
</evidence>
<feature type="region of interest" description="Disordered" evidence="10">
    <location>
        <begin position="416"/>
        <end position="440"/>
    </location>
</feature>
<protein>
    <recommendedName>
        <fullName evidence="2">non-specific serine/threonine protein kinase</fullName>
        <ecNumber evidence="2">2.7.11.1</ecNumber>
    </recommendedName>
</protein>
<evidence type="ECO:0000256" key="10">
    <source>
        <dbReference type="SAM" id="MobiDB-lite"/>
    </source>
</evidence>
<feature type="transmembrane region" description="Helical" evidence="11">
    <location>
        <begin position="271"/>
        <end position="293"/>
    </location>
</feature>
<sequence length="440" mass="49616">MEHMIHHCPIMVLLFMLITFILVNVLVSVSAIDDKYEICSALFRCKDMDISYPFWGGDRSEYCGYPGFKVDCNGGVPQITITDRNYRVLKFDRESKIVSVAIQDYWDSNCPTKLGNSTLNFTIFHYISDTQNISLYYDCPSNGNKLLQYRFNCSSETSTINYFFTRSGIDAAIKDDTANKACGSNVEVAMWQSTIESIDRDPLSGLNQFLRDGFGLQWYANDSLCDTCQQSNGVCGYDSDTREFTCYCPDQPYKYTCKSSKGSFFNKRWKISIGITAAVVGIIIILMTVLLISASARNYTLDKVAVFLRKKTENDRNMEAFVRNFGSLPPKKYNYSDVKRITKSFSNKLGEGGFGDLEPGKDFEFHGVVTEEEKELAKKMVLVSMWCIQTIPSDRPSMTRVVEMLEGGLEYLQVPPKPSLASQTRSPQHISPISSSSSTA</sequence>
<accession>A0A5C7GQ47</accession>
<evidence type="ECO:0000259" key="13">
    <source>
        <dbReference type="Pfam" id="PF13947"/>
    </source>
</evidence>
<feature type="chain" id="PRO_5023080965" description="non-specific serine/threonine protein kinase" evidence="12">
    <location>
        <begin position="32"/>
        <end position="440"/>
    </location>
</feature>
<evidence type="ECO:0000259" key="14">
    <source>
        <dbReference type="Pfam" id="PF14380"/>
    </source>
</evidence>
<dbReference type="PANTHER" id="PTHR33138:SF72">
    <property type="entry name" value="WALL-ASSOCIATED RECEPTOR KINASE CARBOXY-TERMINAL PROTEIN"/>
    <property type="match status" value="1"/>
</dbReference>
<dbReference type="Pfam" id="PF14380">
    <property type="entry name" value="WAK_assoc"/>
    <property type="match status" value="1"/>
</dbReference>
<evidence type="ECO:0000256" key="1">
    <source>
        <dbReference type="ARBA" id="ARBA00004167"/>
    </source>
</evidence>
<evidence type="ECO:0000256" key="3">
    <source>
        <dbReference type="ARBA" id="ARBA00022692"/>
    </source>
</evidence>
<feature type="domain" description="Wall-associated receptor kinase galacturonan-binding" evidence="13">
    <location>
        <begin position="39"/>
        <end position="100"/>
    </location>
</feature>
<evidence type="ECO:0000313" key="16">
    <source>
        <dbReference type="Proteomes" id="UP000323000"/>
    </source>
</evidence>
<dbReference type="PANTHER" id="PTHR33138">
    <property type="entry name" value="OS01G0690200 PROTEIN"/>
    <property type="match status" value="1"/>
</dbReference>
<feature type="compositionally biased region" description="Low complexity" evidence="10">
    <location>
        <begin position="426"/>
        <end position="440"/>
    </location>
</feature>
<reference evidence="16" key="1">
    <citation type="journal article" date="2019" name="Gigascience">
        <title>De novo genome assembly of the endangered Acer yangbiense, a plant species with extremely small populations endemic to Yunnan Province, China.</title>
        <authorList>
            <person name="Yang J."/>
            <person name="Wariss H.M."/>
            <person name="Tao L."/>
            <person name="Zhang R."/>
            <person name="Yun Q."/>
            <person name="Hollingsworth P."/>
            <person name="Dao Z."/>
            <person name="Luo G."/>
            <person name="Guo H."/>
            <person name="Ma Y."/>
            <person name="Sun W."/>
        </authorList>
    </citation>
    <scope>NUCLEOTIDE SEQUENCE [LARGE SCALE GENOMIC DNA]</scope>
    <source>
        <strain evidence="16">cv. Malutang</strain>
    </source>
</reference>
<comment type="catalytic activity">
    <reaction evidence="8">
        <text>L-threonyl-[protein] + ATP = O-phospho-L-threonyl-[protein] + ADP + H(+)</text>
        <dbReference type="Rhea" id="RHEA:46608"/>
        <dbReference type="Rhea" id="RHEA-COMP:11060"/>
        <dbReference type="Rhea" id="RHEA-COMP:11605"/>
        <dbReference type="ChEBI" id="CHEBI:15378"/>
        <dbReference type="ChEBI" id="CHEBI:30013"/>
        <dbReference type="ChEBI" id="CHEBI:30616"/>
        <dbReference type="ChEBI" id="CHEBI:61977"/>
        <dbReference type="ChEBI" id="CHEBI:456216"/>
        <dbReference type="EC" id="2.7.11.1"/>
    </reaction>
</comment>
<dbReference type="Proteomes" id="UP000323000">
    <property type="component" value="Unassembled WGS sequence"/>
</dbReference>
<dbReference type="GO" id="GO:0004674">
    <property type="term" value="F:protein serine/threonine kinase activity"/>
    <property type="evidence" value="ECO:0007669"/>
    <property type="project" value="UniProtKB-KW"/>
</dbReference>
<evidence type="ECO:0000313" key="15">
    <source>
        <dbReference type="EMBL" id="TXG46597.1"/>
    </source>
</evidence>
<organism evidence="15 16">
    <name type="scientific">Acer yangbiense</name>
    <dbReference type="NCBI Taxonomy" id="1000413"/>
    <lineage>
        <taxon>Eukaryota</taxon>
        <taxon>Viridiplantae</taxon>
        <taxon>Streptophyta</taxon>
        <taxon>Embryophyta</taxon>
        <taxon>Tracheophyta</taxon>
        <taxon>Spermatophyta</taxon>
        <taxon>Magnoliopsida</taxon>
        <taxon>eudicotyledons</taxon>
        <taxon>Gunneridae</taxon>
        <taxon>Pentapetalae</taxon>
        <taxon>rosids</taxon>
        <taxon>malvids</taxon>
        <taxon>Sapindales</taxon>
        <taxon>Sapindaceae</taxon>
        <taxon>Hippocastanoideae</taxon>
        <taxon>Acereae</taxon>
        <taxon>Acer</taxon>
    </lineage>
</organism>
<dbReference type="InterPro" id="IPR032872">
    <property type="entry name" value="WAK_assoc_C"/>
</dbReference>
<evidence type="ECO:0000256" key="4">
    <source>
        <dbReference type="ARBA" id="ARBA00022729"/>
    </source>
</evidence>
<keyword evidence="6 11" id="KW-0472">Membrane</keyword>
<feature type="domain" description="Wall-associated receptor kinase C-terminal" evidence="14">
    <location>
        <begin position="152"/>
        <end position="251"/>
    </location>
</feature>
<keyword evidence="7" id="KW-0325">Glycoprotein</keyword>
<evidence type="ECO:0000256" key="2">
    <source>
        <dbReference type="ARBA" id="ARBA00012513"/>
    </source>
</evidence>
<feature type="signal peptide" evidence="12">
    <location>
        <begin position="1"/>
        <end position="31"/>
    </location>
</feature>
<comment type="caution">
    <text evidence="15">The sequence shown here is derived from an EMBL/GenBank/DDBJ whole genome shotgun (WGS) entry which is preliminary data.</text>
</comment>
<proteinExistence type="predicted"/>
<dbReference type="AlphaFoldDB" id="A0A5C7GQ47"/>
<gene>
    <name evidence="15" type="ORF">EZV62_027897</name>
</gene>
<name>A0A5C7GQ47_9ROSI</name>
<evidence type="ECO:0000256" key="11">
    <source>
        <dbReference type="SAM" id="Phobius"/>
    </source>
</evidence>
<keyword evidence="4 12" id="KW-0732">Signal</keyword>
<keyword evidence="3 11" id="KW-0812">Transmembrane</keyword>
<evidence type="ECO:0000256" key="8">
    <source>
        <dbReference type="ARBA" id="ARBA00047899"/>
    </source>
</evidence>
<dbReference type="GO" id="GO:0016020">
    <property type="term" value="C:membrane"/>
    <property type="evidence" value="ECO:0007669"/>
    <property type="project" value="UniProtKB-SubCell"/>
</dbReference>
<dbReference type="GO" id="GO:0030247">
    <property type="term" value="F:polysaccharide binding"/>
    <property type="evidence" value="ECO:0007669"/>
    <property type="project" value="InterPro"/>
</dbReference>
<evidence type="ECO:0000256" key="9">
    <source>
        <dbReference type="ARBA" id="ARBA00048679"/>
    </source>
</evidence>
<dbReference type="EC" id="2.7.11.1" evidence="2"/>
<keyword evidence="16" id="KW-1185">Reference proteome</keyword>
<evidence type="ECO:0000256" key="5">
    <source>
        <dbReference type="ARBA" id="ARBA00022989"/>
    </source>
</evidence>
<keyword evidence="5 11" id="KW-1133">Transmembrane helix</keyword>